<accession>A0A8S0WU38</accession>
<keyword evidence="1" id="KW-0812">Transmembrane</keyword>
<keyword evidence="1" id="KW-1133">Transmembrane helix</keyword>
<evidence type="ECO:0000256" key="1">
    <source>
        <dbReference type="SAM" id="Phobius"/>
    </source>
</evidence>
<gene>
    <name evidence="2" type="ORF">AAE3_LOCUS612</name>
</gene>
<protein>
    <submittedName>
        <fullName evidence="2">Uncharacterized protein</fullName>
    </submittedName>
</protein>
<evidence type="ECO:0000313" key="2">
    <source>
        <dbReference type="EMBL" id="CAA7257455.1"/>
    </source>
</evidence>
<evidence type="ECO:0000313" key="3">
    <source>
        <dbReference type="Proteomes" id="UP000467700"/>
    </source>
</evidence>
<dbReference type="AlphaFoldDB" id="A0A8S0WU38"/>
<sequence>MSGSVRSSRYVFLKVEAPHLPKRPSSLFTVQASIPRFDDTVERKALNEAGAMEPGIIHAEDETMKHRVFLWVLHDFLAIFLILRLSIFSQYVSSISPSLFTLRHLYLHLVEQKHPLPIETG</sequence>
<dbReference type="Proteomes" id="UP000467700">
    <property type="component" value="Unassembled WGS sequence"/>
</dbReference>
<comment type="caution">
    <text evidence="2">The sequence shown here is derived from an EMBL/GenBank/DDBJ whole genome shotgun (WGS) entry which is preliminary data.</text>
</comment>
<proteinExistence type="predicted"/>
<organism evidence="2 3">
    <name type="scientific">Cyclocybe aegerita</name>
    <name type="common">Black poplar mushroom</name>
    <name type="synonym">Agrocybe aegerita</name>
    <dbReference type="NCBI Taxonomy" id="1973307"/>
    <lineage>
        <taxon>Eukaryota</taxon>
        <taxon>Fungi</taxon>
        <taxon>Dikarya</taxon>
        <taxon>Basidiomycota</taxon>
        <taxon>Agaricomycotina</taxon>
        <taxon>Agaricomycetes</taxon>
        <taxon>Agaricomycetidae</taxon>
        <taxon>Agaricales</taxon>
        <taxon>Agaricineae</taxon>
        <taxon>Bolbitiaceae</taxon>
        <taxon>Cyclocybe</taxon>
    </lineage>
</organism>
<name>A0A8S0WU38_CYCAE</name>
<dbReference type="EMBL" id="CACVBS010000001">
    <property type="protein sequence ID" value="CAA7257455.1"/>
    <property type="molecule type" value="Genomic_DNA"/>
</dbReference>
<keyword evidence="3" id="KW-1185">Reference proteome</keyword>
<reference evidence="2 3" key="1">
    <citation type="submission" date="2020-01" db="EMBL/GenBank/DDBJ databases">
        <authorList>
            <person name="Gupta K D."/>
        </authorList>
    </citation>
    <scope>NUCLEOTIDE SEQUENCE [LARGE SCALE GENOMIC DNA]</scope>
</reference>
<feature type="transmembrane region" description="Helical" evidence="1">
    <location>
        <begin position="68"/>
        <end position="92"/>
    </location>
</feature>
<keyword evidence="1" id="KW-0472">Membrane</keyword>